<organism evidence="1 2">
    <name type="scientific">Candidatus Sulfuritelmatomonas gaucii</name>
    <dbReference type="NCBI Taxonomy" id="2043161"/>
    <lineage>
        <taxon>Bacteria</taxon>
        <taxon>Pseudomonadati</taxon>
        <taxon>Acidobacteriota</taxon>
        <taxon>Terriglobia</taxon>
        <taxon>Terriglobales</taxon>
        <taxon>Acidobacteriaceae</taxon>
        <taxon>Candidatus Sulfuritelmatomonas</taxon>
    </lineage>
</organism>
<dbReference type="AlphaFoldDB" id="A0A2N9LCY6"/>
<name>A0A2N9LCY6_9BACT</name>
<accession>A0A2N9LCY6</accession>
<evidence type="ECO:0000313" key="2">
    <source>
        <dbReference type="Proteomes" id="UP000239735"/>
    </source>
</evidence>
<gene>
    <name evidence="1" type="ORF">SBA5_30060</name>
</gene>
<dbReference type="Proteomes" id="UP000239735">
    <property type="component" value="Unassembled WGS sequence"/>
</dbReference>
<reference evidence="2" key="1">
    <citation type="submission" date="2018-02" db="EMBL/GenBank/DDBJ databases">
        <authorList>
            <person name="Hausmann B."/>
        </authorList>
    </citation>
    <scope>NUCLEOTIDE SEQUENCE [LARGE SCALE GENOMIC DNA]</scope>
    <source>
        <strain evidence="2">Peat soil MAG SbA5</strain>
    </source>
</reference>
<protein>
    <submittedName>
        <fullName evidence="1">Uncharacterized protein</fullName>
    </submittedName>
</protein>
<dbReference type="EMBL" id="OKRB01000086">
    <property type="protein sequence ID" value="SPE20855.1"/>
    <property type="molecule type" value="Genomic_DNA"/>
</dbReference>
<sequence length="71" mass="8084">MRRFRVSRYEAAEFLRTFTYIASAGQSASWNSAKSNQSLWILVTNAVAGMAVNFCLRPRDVNRGSRCRAEH</sequence>
<evidence type="ECO:0000313" key="1">
    <source>
        <dbReference type="EMBL" id="SPE20855.1"/>
    </source>
</evidence>
<proteinExistence type="predicted"/>